<dbReference type="AlphaFoldDB" id="A0A256H0R1"/>
<protein>
    <submittedName>
        <fullName evidence="2">Putative fMN-binding domain protein</fullName>
    </submittedName>
</protein>
<dbReference type="RefSeq" id="WP_235819870.1">
    <property type="nucleotide sequence ID" value="NZ_JBHEEP010000007.1"/>
</dbReference>
<keyword evidence="1" id="KW-0732">Signal</keyword>
<name>A0A256H0R1_9HYPH</name>
<accession>A0A256H0R1</accession>
<sequence length="137" mass="14460">MGRYKTRKLLTVIPAALMLALHWEIAAAQAPATQQQGRQSASYADGVYTARGTYGGGPSFLVVTVTLKGGVIAAVKVEPQATVPRSLEFQRAFAAAVPKVVVGRPIDRLQVGKLAGSSGTPQGFNDALRQIREQAAK</sequence>
<proteinExistence type="predicted"/>
<comment type="caution">
    <text evidence="2">The sequence shown here is derived from an EMBL/GenBank/DDBJ whole genome shotgun (WGS) entry which is preliminary data.</text>
</comment>
<evidence type="ECO:0000313" key="2">
    <source>
        <dbReference type="EMBL" id="OYR32401.1"/>
    </source>
</evidence>
<reference evidence="2 3" key="1">
    <citation type="submission" date="2017-07" db="EMBL/GenBank/DDBJ databases">
        <title>Draft genome of Ochrobactrum lupini type strain LUP21.</title>
        <authorList>
            <person name="Krzyzanowska D.M."/>
            <person name="Jafra S."/>
        </authorList>
    </citation>
    <scope>NUCLEOTIDE SEQUENCE [LARGE SCALE GENOMIC DNA]</scope>
    <source>
        <strain evidence="2 3">LUP21</strain>
    </source>
</reference>
<organism evidence="2 3">
    <name type="scientific">Brucella lupini</name>
    <dbReference type="NCBI Taxonomy" id="255457"/>
    <lineage>
        <taxon>Bacteria</taxon>
        <taxon>Pseudomonadati</taxon>
        <taxon>Pseudomonadota</taxon>
        <taxon>Alphaproteobacteria</taxon>
        <taxon>Hyphomicrobiales</taxon>
        <taxon>Brucellaceae</taxon>
        <taxon>Brucella/Ochrobactrum group</taxon>
        <taxon>Brucella</taxon>
    </lineage>
</organism>
<evidence type="ECO:0000313" key="3">
    <source>
        <dbReference type="Proteomes" id="UP000216363"/>
    </source>
</evidence>
<evidence type="ECO:0000256" key="1">
    <source>
        <dbReference type="SAM" id="SignalP"/>
    </source>
</evidence>
<dbReference type="Proteomes" id="UP000216363">
    <property type="component" value="Unassembled WGS sequence"/>
</dbReference>
<feature type="signal peptide" evidence="1">
    <location>
        <begin position="1"/>
        <end position="28"/>
    </location>
</feature>
<feature type="chain" id="PRO_5012942799" evidence="1">
    <location>
        <begin position="29"/>
        <end position="137"/>
    </location>
</feature>
<gene>
    <name evidence="2" type="ORF">CES86_0057</name>
</gene>
<dbReference type="EMBL" id="NNRN01000029">
    <property type="protein sequence ID" value="OYR32401.1"/>
    <property type="molecule type" value="Genomic_DNA"/>
</dbReference>